<dbReference type="EMBL" id="BMIN01000021">
    <property type="protein sequence ID" value="GGD25557.1"/>
    <property type="molecule type" value="Genomic_DNA"/>
</dbReference>
<dbReference type="InterPro" id="IPR016162">
    <property type="entry name" value="Ald_DH_N"/>
</dbReference>
<reference evidence="5" key="1">
    <citation type="journal article" date="2019" name="Int. J. Syst. Evol. Microbiol.">
        <title>The Global Catalogue of Microorganisms (GCM) 10K type strain sequencing project: providing services to taxonomists for standard genome sequencing and annotation.</title>
        <authorList>
            <consortium name="The Broad Institute Genomics Platform"/>
            <consortium name="The Broad Institute Genome Sequencing Center for Infectious Disease"/>
            <person name="Wu L."/>
            <person name="Ma J."/>
        </authorList>
    </citation>
    <scope>NUCLEOTIDE SEQUENCE [LARGE SCALE GENOMIC DNA]</scope>
    <source>
        <strain evidence="5">CGMCC 1.15353</strain>
    </source>
</reference>
<organism evidence="4 5">
    <name type="scientific">Pontibacillus salipaludis</name>
    <dbReference type="NCBI Taxonomy" id="1697394"/>
    <lineage>
        <taxon>Bacteria</taxon>
        <taxon>Bacillati</taxon>
        <taxon>Bacillota</taxon>
        <taxon>Bacilli</taxon>
        <taxon>Bacillales</taxon>
        <taxon>Bacillaceae</taxon>
        <taxon>Pontibacillus</taxon>
    </lineage>
</organism>
<dbReference type="Proteomes" id="UP000642571">
    <property type="component" value="Unassembled WGS sequence"/>
</dbReference>
<dbReference type="InterPro" id="IPR015590">
    <property type="entry name" value="Aldehyde_DH_dom"/>
</dbReference>
<evidence type="ECO:0000256" key="2">
    <source>
        <dbReference type="ARBA" id="ARBA00023002"/>
    </source>
</evidence>
<keyword evidence="5" id="KW-1185">Reference proteome</keyword>
<dbReference type="Pfam" id="PF00171">
    <property type="entry name" value="Aldedh"/>
    <property type="match status" value="1"/>
</dbReference>
<dbReference type="PANTHER" id="PTHR42991">
    <property type="entry name" value="ALDEHYDE DEHYDROGENASE"/>
    <property type="match status" value="1"/>
</dbReference>
<dbReference type="InterPro" id="IPR016163">
    <property type="entry name" value="Ald_DH_C"/>
</dbReference>
<protein>
    <submittedName>
        <fullName evidence="4">Aldehyde dehydrogenase</fullName>
    </submittedName>
</protein>
<proteinExistence type="inferred from homology"/>
<dbReference type="InterPro" id="IPR016161">
    <property type="entry name" value="Ald_DH/histidinol_DH"/>
</dbReference>
<accession>A0ABQ1QGQ6</accession>
<comment type="similarity">
    <text evidence="1">Belongs to the aldehyde dehydrogenase family.</text>
</comment>
<dbReference type="InterPro" id="IPR051020">
    <property type="entry name" value="ALDH-related_metabolic_enz"/>
</dbReference>
<gene>
    <name evidence="4" type="ORF">GCM10011389_36490</name>
</gene>
<name>A0ABQ1QGQ6_9BACI</name>
<dbReference type="CDD" id="cd07149">
    <property type="entry name" value="ALDH_y4uC"/>
    <property type="match status" value="1"/>
</dbReference>
<evidence type="ECO:0000313" key="5">
    <source>
        <dbReference type="Proteomes" id="UP000642571"/>
    </source>
</evidence>
<evidence type="ECO:0000259" key="3">
    <source>
        <dbReference type="Pfam" id="PF00171"/>
    </source>
</evidence>
<evidence type="ECO:0000256" key="1">
    <source>
        <dbReference type="ARBA" id="ARBA00009986"/>
    </source>
</evidence>
<sequence length="476" mass="52463">MRISSIINGEEYIDETRESLEVKNPYNQEVVAKMTLAKVEDLHRAIDVSFSTFHDTMKEMPAHKRSDILRKAADLLEERENDFAQIISREAGKPIKFSRGEVQRSVQVLRFASEQAKDINGEVIPMDAAIGGQGRLGFTKRMPLGVVAAITPFNFPLNLSLHKLAPAIAAGNTIVFKPAEKTPVSAYMLVKLFHEAGMPVGALNLVLGLGEELGDPLVEHDNVHKVTFTGSLPVGRRIREKAGFKKVTLELGSNSPNILFEDADVKEVVTDLVKGAFAFSGQVCISAQRVYVHHSLFESFLAEYKTQTEDLTIGDPLEEGTDFGPMITEEAAERAKTWIDDAVKNGAKIETGGDQKGTLLTPTIMTNVKSDMKIIAEEVFAPIVSIIPFETEEEVVKAANDSIYGLQAGVFTKDINRAFRVADQIEMGGVWINEISTYRQDNHPYGGVKQSGIGREGVKYAIEDMTEIKFYGVKLN</sequence>
<keyword evidence="2" id="KW-0560">Oxidoreductase</keyword>
<dbReference type="PANTHER" id="PTHR42991:SF1">
    <property type="entry name" value="ALDEHYDE DEHYDROGENASE"/>
    <property type="match status" value="1"/>
</dbReference>
<evidence type="ECO:0000313" key="4">
    <source>
        <dbReference type="EMBL" id="GGD25557.1"/>
    </source>
</evidence>
<feature type="domain" description="Aldehyde dehydrogenase" evidence="3">
    <location>
        <begin position="13"/>
        <end position="470"/>
    </location>
</feature>
<dbReference type="Gene3D" id="3.40.309.10">
    <property type="entry name" value="Aldehyde Dehydrogenase, Chain A, domain 2"/>
    <property type="match status" value="1"/>
</dbReference>
<dbReference type="Gene3D" id="3.40.605.10">
    <property type="entry name" value="Aldehyde Dehydrogenase, Chain A, domain 1"/>
    <property type="match status" value="1"/>
</dbReference>
<dbReference type="SUPFAM" id="SSF53720">
    <property type="entry name" value="ALDH-like"/>
    <property type="match status" value="1"/>
</dbReference>
<comment type="caution">
    <text evidence="4">The sequence shown here is derived from an EMBL/GenBank/DDBJ whole genome shotgun (WGS) entry which is preliminary data.</text>
</comment>